<proteinExistence type="predicted"/>
<name>X1KKD7_9ZZZZ</name>
<dbReference type="AlphaFoldDB" id="X1KKD7"/>
<comment type="caution">
    <text evidence="1">The sequence shown here is derived from an EMBL/GenBank/DDBJ whole genome shotgun (WGS) entry which is preliminary data.</text>
</comment>
<organism evidence="1">
    <name type="scientific">marine sediment metagenome</name>
    <dbReference type="NCBI Taxonomy" id="412755"/>
    <lineage>
        <taxon>unclassified sequences</taxon>
        <taxon>metagenomes</taxon>
        <taxon>ecological metagenomes</taxon>
    </lineage>
</organism>
<evidence type="ECO:0000313" key="1">
    <source>
        <dbReference type="EMBL" id="GAI07512.1"/>
    </source>
</evidence>
<dbReference type="EMBL" id="BARV01011401">
    <property type="protein sequence ID" value="GAI07512.1"/>
    <property type="molecule type" value="Genomic_DNA"/>
</dbReference>
<protein>
    <submittedName>
        <fullName evidence="1">Uncharacterized protein</fullName>
    </submittedName>
</protein>
<gene>
    <name evidence="1" type="ORF">S06H3_21643</name>
</gene>
<sequence length="80" mass="9224">MEIEEITEKLVRDVYGLKEKVTRTVVLGERLRELSIEVTVEVLNQLCIKANANQPRYQEVLLSLIDIFTLTQLLGYGRMS</sequence>
<feature type="non-terminal residue" evidence="1">
    <location>
        <position position="80"/>
    </location>
</feature>
<accession>X1KKD7</accession>
<reference evidence="1" key="1">
    <citation type="journal article" date="2014" name="Front. Microbiol.">
        <title>High frequency of phylogenetically diverse reductive dehalogenase-homologous genes in deep subseafloor sedimentary metagenomes.</title>
        <authorList>
            <person name="Kawai M."/>
            <person name="Futagami T."/>
            <person name="Toyoda A."/>
            <person name="Takaki Y."/>
            <person name="Nishi S."/>
            <person name="Hori S."/>
            <person name="Arai W."/>
            <person name="Tsubouchi T."/>
            <person name="Morono Y."/>
            <person name="Uchiyama I."/>
            <person name="Ito T."/>
            <person name="Fujiyama A."/>
            <person name="Inagaki F."/>
            <person name="Takami H."/>
        </authorList>
    </citation>
    <scope>NUCLEOTIDE SEQUENCE</scope>
    <source>
        <strain evidence="1">Expedition CK06-06</strain>
    </source>
</reference>